<sequence length="369" mass="41615">MANDTTVEDPQKNQNHSNHSRSNRDSLMNIRDEANSNSPSMLSNPILNTKIKSGQTTVSKLNSKNQHAHSRNHASSRTASHNPTYKNTKSVISFLKYHTRNHSSDKASTACSKREPPGLPICYQGQRDWSKDCKGVSFTSSIRKNKLFLNCSGTPGPGTYGGNYFFGKCSKAATLKSKITIKNPQDEIPGPGHYKIYQNDEDPELKAFLNLRFGRSNSGLKISRNREMERLHKSFEEKRLPPNATKYSPNYSHVLPSVHKCSFGKSGKSQFLKQIYQKKYEPGPGAHEVRRQVSGPSFSISWKPKRNSSNGVPGPGEYTIKRGFIPRTEKAPSEYIIEKDSDSRHSYLKKTGNIDYLGSYYRTPIDYNR</sequence>
<evidence type="ECO:0000256" key="1">
    <source>
        <dbReference type="SAM" id="MobiDB-lite"/>
    </source>
</evidence>
<keyword evidence="3" id="KW-1185">Reference proteome</keyword>
<protein>
    <submittedName>
        <fullName evidence="2">Uncharacterized protein</fullName>
    </submittedName>
</protein>
<dbReference type="Proteomes" id="UP001295684">
    <property type="component" value="Unassembled WGS sequence"/>
</dbReference>
<dbReference type="AlphaFoldDB" id="A0AAD1UGU9"/>
<feature type="region of interest" description="Disordered" evidence="1">
    <location>
        <begin position="1"/>
        <end position="85"/>
    </location>
</feature>
<organism evidence="2 3">
    <name type="scientific">Euplotes crassus</name>
    <dbReference type="NCBI Taxonomy" id="5936"/>
    <lineage>
        <taxon>Eukaryota</taxon>
        <taxon>Sar</taxon>
        <taxon>Alveolata</taxon>
        <taxon>Ciliophora</taxon>
        <taxon>Intramacronucleata</taxon>
        <taxon>Spirotrichea</taxon>
        <taxon>Hypotrichia</taxon>
        <taxon>Euplotida</taxon>
        <taxon>Euplotidae</taxon>
        <taxon>Moneuplotes</taxon>
    </lineage>
</organism>
<proteinExistence type="predicted"/>
<feature type="compositionally biased region" description="Polar residues" evidence="1">
    <location>
        <begin position="75"/>
        <end position="85"/>
    </location>
</feature>
<feature type="region of interest" description="Disordered" evidence="1">
    <location>
        <begin position="297"/>
        <end position="318"/>
    </location>
</feature>
<feature type="compositionally biased region" description="Polar residues" evidence="1">
    <location>
        <begin position="35"/>
        <end position="65"/>
    </location>
</feature>
<dbReference type="Pfam" id="PF07004">
    <property type="entry name" value="SHIPPO-rpt"/>
    <property type="match status" value="1"/>
</dbReference>
<gene>
    <name evidence="2" type="ORF">ECRASSUSDP1_LOCUS9842</name>
</gene>
<dbReference type="InterPro" id="IPR010736">
    <property type="entry name" value="SHIPPO-rpt"/>
</dbReference>
<evidence type="ECO:0000313" key="2">
    <source>
        <dbReference type="EMBL" id="CAI2368549.1"/>
    </source>
</evidence>
<evidence type="ECO:0000313" key="3">
    <source>
        <dbReference type="Proteomes" id="UP001295684"/>
    </source>
</evidence>
<accession>A0AAD1UGU9</accession>
<reference evidence="2" key="1">
    <citation type="submission" date="2023-07" db="EMBL/GenBank/DDBJ databases">
        <authorList>
            <consortium name="AG Swart"/>
            <person name="Singh M."/>
            <person name="Singh A."/>
            <person name="Seah K."/>
            <person name="Emmerich C."/>
        </authorList>
    </citation>
    <scope>NUCLEOTIDE SEQUENCE</scope>
    <source>
        <strain evidence="2">DP1</strain>
    </source>
</reference>
<dbReference type="EMBL" id="CAMPGE010009683">
    <property type="protein sequence ID" value="CAI2368549.1"/>
    <property type="molecule type" value="Genomic_DNA"/>
</dbReference>
<name>A0AAD1UGU9_EUPCR</name>
<comment type="caution">
    <text evidence="2">The sequence shown here is derived from an EMBL/GenBank/DDBJ whole genome shotgun (WGS) entry which is preliminary data.</text>
</comment>